<dbReference type="Proteomes" id="UP000636453">
    <property type="component" value="Unassembled WGS sequence"/>
</dbReference>
<feature type="compositionally biased region" description="Low complexity" evidence="1">
    <location>
        <begin position="87"/>
        <end position="112"/>
    </location>
</feature>
<comment type="caution">
    <text evidence="2">The sequence shown here is derived from an EMBL/GenBank/DDBJ whole genome shotgun (WGS) entry which is preliminary data.</text>
</comment>
<reference evidence="2" key="1">
    <citation type="journal article" date="2014" name="Int. J. Syst. Evol. Microbiol.">
        <title>Complete genome sequence of Corynebacterium casei LMG S-19264T (=DSM 44701T), isolated from a smear-ripened cheese.</title>
        <authorList>
            <consortium name="US DOE Joint Genome Institute (JGI-PGF)"/>
            <person name="Walter F."/>
            <person name="Albersmeier A."/>
            <person name="Kalinowski J."/>
            <person name="Ruckert C."/>
        </authorList>
    </citation>
    <scope>NUCLEOTIDE SEQUENCE</scope>
    <source>
        <strain evidence="2">KCTC 32020</strain>
    </source>
</reference>
<evidence type="ECO:0000313" key="3">
    <source>
        <dbReference type="Proteomes" id="UP000636453"/>
    </source>
</evidence>
<dbReference type="EMBL" id="BNCF01000002">
    <property type="protein sequence ID" value="GHE27403.1"/>
    <property type="molecule type" value="Genomic_DNA"/>
</dbReference>
<keyword evidence="3" id="KW-1185">Reference proteome</keyword>
<organism evidence="2 3">
    <name type="scientific">Vulcaniibacterium thermophilum</name>
    <dbReference type="NCBI Taxonomy" id="1169913"/>
    <lineage>
        <taxon>Bacteria</taxon>
        <taxon>Pseudomonadati</taxon>
        <taxon>Pseudomonadota</taxon>
        <taxon>Gammaproteobacteria</taxon>
        <taxon>Lysobacterales</taxon>
        <taxon>Lysobacteraceae</taxon>
        <taxon>Vulcaniibacterium</taxon>
    </lineage>
</organism>
<reference evidence="2" key="2">
    <citation type="submission" date="2020-09" db="EMBL/GenBank/DDBJ databases">
        <authorList>
            <person name="Sun Q."/>
            <person name="Kim S."/>
        </authorList>
    </citation>
    <scope>NUCLEOTIDE SEQUENCE</scope>
    <source>
        <strain evidence="2">KCTC 32020</strain>
    </source>
</reference>
<dbReference type="OrthoDB" id="9772295at2"/>
<gene>
    <name evidence="2" type="ORF">GCM10007167_06020</name>
</gene>
<feature type="region of interest" description="Disordered" evidence="1">
    <location>
        <begin position="84"/>
        <end position="115"/>
    </location>
</feature>
<evidence type="ECO:0008006" key="4">
    <source>
        <dbReference type="Google" id="ProtNLM"/>
    </source>
</evidence>
<evidence type="ECO:0000256" key="1">
    <source>
        <dbReference type="SAM" id="MobiDB-lite"/>
    </source>
</evidence>
<sequence length="652" mass="72955">MLGRVWGDVTMIREPARRTAPFCHRDDPAPLRVSALSSPPAAAPAIVHAETPARRAYAQRMLAARYGDGVRIAAQRFAPAAEPPPAAAAHAARADAGAAASAPRPTATRGAPSLGRLSQAELLTLPRPPFAVRMLNQLSWGPTRESIAEFEAMGGNDLQRLRNWVDWQLAWSAIDDGAVDARLASAGYVTLGKPLTQLWSEHAAVTDDYELRMRPAREVQRATFVRAVFSRRQLLERMVEFWHDHFNVTCTDYSAGPVYAHYHRDVIRAHALGNFRAMLEDVAKSTAMMYYLDNIANTRSGPNENFARELLELHTLGAMHYLGFTDPFQVPPDPDDANYPAGYTDIDVYETAAAFTGWSVKNGHWQFPSENDGTFVYRQMWHDAGPKFVLGRLLNPEQPAMKDGRDILDRLASHPGTARFVCTKLIRRFVTDAPPAALVRSAAAVFREHWQAPDQIARVMRHILTSDAMYNAWGQKQKRPIEAVVAALRASGSGLTLRVGHNRSNELMWKLGFTGHLPYEWPAPNGYPDRAQDWSGANTYAMTWELLGWLTEAKEDDGTPLLPILQISRSEVPTWTASALVDYWCRRLLGYLPDPSRRQTLIRFMAQNGDPDSYVIGDTETWVSGDLKRHYNQSRLRSMVALILMSPEFMSR</sequence>
<protein>
    <recommendedName>
        <fullName evidence="4">DUF1800 domain-containing protein</fullName>
    </recommendedName>
</protein>
<evidence type="ECO:0000313" key="2">
    <source>
        <dbReference type="EMBL" id="GHE27403.1"/>
    </source>
</evidence>
<name>A0A918YXE6_9GAMM</name>
<accession>A0A918YXE6</accession>
<proteinExistence type="predicted"/>
<dbReference type="AlphaFoldDB" id="A0A918YXE6"/>
<dbReference type="InterPro" id="IPR014917">
    <property type="entry name" value="DUF1800"/>
</dbReference>
<dbReference type="Pfam" id="PF08811">
    <property type="entry name" value="DUF1800"/>
    <property type="match status" value="1"/>
</dbReference>